<accession>A0AAD7B344</accession>
<keyword evidence="3" id="KW-1185">Reference proteome</keyword>
<sequence length="623" mass="69448">MSLESDVRVELAQQFLLHIHQLLQLRGEATGPWQLPPVTPEKGDRPQAGAIPEADELAALDEVPPDDVLDADVTFSSTSTEEAREVVEMLVWHAEDSTDFDTQKLSEAKTLRDFFLTPHIMQPTEDTGIVHKRHARAVEILPTEHQLRELAYLPNMAARFSRHVRIEKKEDLAEVQLTEEERQLMTAGASMANCWRKIYYEEDVGRHFCVTQAHAVAEAINIVEGKDKDDESRLFPHKGLPGHRRPGQSSFSDIQTGDYLTELKTPFSISSDTFTEAKLLDIDPAVLKEIIGGRTDHAFVFEYSPPSSVDDDMGVSDQPVVQLFTQLYDKEGNFAQGSSHKYSFFIIFDPETPHRLYISPCVPAFPAKVGPEAEGVSSKESPPSEDEYGIYTMYYSVRIANNKEFREEFLAAFRESIKEKLVRVWRRDPKRFAEAPPADCKARVDPARGTVGVKYYDQADAPADNLRREGERHSVKPSLEEDTTLDIEQTQEGDLIPFRGRPENPSKLPRPVPKAKGKNKQDTGMPAPAALAKDDVKRPHRAASRRRAGTQSQQPPNAPAPSDQSRLRREPSARRAATQVVQQPPVASTSAAASDRPTLRSQTRATSSSAQASSSIPKPGKGM</sequence>
<evidence type="ECO:0000313" key="3">
    <source>
        <dbReference type="Proteomes" id="UP001221142"/>
    </source>
</evidence>
<feature type="compositionally biased region" description="Polar residues" evidence="1">
    <location>
        <begin position="579"/>
        <end position="592"/>
    </location>
</feature>
<organism evidence="2 3">
    <name type="scientific">Roridomyces roridus</name>
    <dbReference type="NCBI Taxonomy" id="1738132"/>
    <lineage>
        <taxon>Eukaryota</taxon>
        <taxon>Fungi</taxon>
        <taxon>Dikarya</taxon>
        <taxon>Basidiomycota</taxon>
        <taxon>Agaricomycotina</taxon>
        <taxon>Agaricomycetes</taxon>
        <taxon>Agaricomycetidae</taxon>
        <taxon>Agaricales</taxon>
        <taxon>Marasmiineae</taxon>
        <taxon>Mycenaceae</taxon>
        <taxon>Roridomyces</taxon>
    </lineage>
</organism>
<feature type="compositionally biased region" description="Basic residues" evidence="1">
    <location>
        <begin position="538"/>
        <end position="548"/>
    </location>
</feature>
<protein>
    <submittedName>
        <fullName evidence="2">Uncharacterized protein</fullName>
    </submittedName>
</protein>
<evidence type="ECO:0000313" key="2">
    <source>
        <dbReference type="EMBL" id="KAJ7608549.1"/>
    </source>
</evidence>
<dbReference type="Proteomes" id="UP001221142">
    <property type="component" value="Unassembled WGS sequence"/>
</dbReference>
<proteinExistence type="predicted"/>
<feature type="region of interest" description="Disordered" evidence="1">
    <location>
        <begin position="461"/>
        <end position="623"/>
    </location>
</feature>
<gene>
    <name evidence="2" type="ORF">FB45DRAFT_1067317</name>
</gene>
<evidence type="ECO:0000256" key="1">
    <source>
        <dbReference type="SAM" id="MobiDB-lite"/>
    </source>
</evidence>
<feature type="compositionally biased region" description="Acidic residues" evidence="1">
    <location>
        <begin position="480"/>
        <end position="491"/>
    </location>
</feature>
<name>A0AAD7B344_9AGAR</name>
<feature type="compositionally biased region" description="Basic and acidic residues" evidence="1">
    <location>
        <begin position="465"/>
        <end position="474"/>
    </location>
</feature>
<dbReference type="EMBL" id="JARKIF010000044">
    <property type="protein sequence ID" value="KAJ7608549.1"/>
    <property type="molecule type" value="Genomic_DNA"/>
</dbReference>
<feature type="compositionally biased region" description="Low complexity" evidence="1">
    <location>
        <begin position="551"/>
        <end position="564"/>
    </location>
</feature>
<comment type="caution">
    <text evidence="2">The sequence shown here is derived from an EMBL/GenBank/DDBJ whole genome shotgun (WGS) entry which is preliminary data.</text>
</comment>
<feature type="compositionally biased region" description="Low complexity" evidence="1">
    <location>
        <begin position="600"/>
        <end position="615"/>
    </location>
</feature>
<dbReference type="AlphaFoldDB" id="A0AAD7B344"/>
<reference evidence="2" key="1">
    <citation type="submission" date="2023-03" db="EMBL/GenBank/DDBJ databases">
        <title>Massive genome expansion in bonnet fungi (Mycena s.s.) driven by repeated elements and novel gene families across ecological guilds.</title>
        <authorList>
            <consortium name="Lawrence Berkeley National Laboratory"/>
            <person name="Harder C.B."/>
            <person name="Miyauchi S."/>
            <person name="Viragh M."/>
            <person name="Kuo A."/>
            <person name="Thoen E."/>
            <person name="Andreopoulos B."/>
            <person name="Lu D."/>
            <person name="Skrede I."/>
            <person name="Drula E."/>
            <person name="Henrissat B."/>
            <person name="Morin E."/>
            <person name="Kohler A."/>
            <person name="Barry K."/>
            <person name="LaButti K."/>
            <person name="Morin E."/>
            <person name="Salamov A."/>
            <person name="Lipzen A."/>
            <person name="Mereny Z."/>
            <person name="Hegedus B."/>
            <person name="Baldrian P."/>
            <person name="Stursova M."/>
            <person name="Weitz H."/>
            <person name="Taylor A."/>
            <person name="Grigoriev I.V."/>
            <person name="Nagy L.G."/>
            <person name="Martin F."/>
            <person name="Kauserud H."/>
        </authorList>
    </citation>
    <scope>NUCLEOTIDE SEQUENCE</scope>
    <source>
        <strain evidence="2">9284</strain>
    </source>
</reference>